<reference evidence="1" key="1">
    <citation type="submission" date="2018-05" db="EMBL/GenBank/DDBJ databases">
        <title>Draft genome of Mucuna pruriens seed.</title>
        <authorList>
            <person name="Nnadi N.E."/>
            <person name="Vos R."/>
            <person name="Hasami M.H."/>
            <person name="Devisetty U.K."/>
            <person name="Aguiy J.C."/>
        </authorList>
    </citation>
    <scope>NUCLEOTIDE SEQUENCE [LARGE SCALE GENOMIC DNA]</scope>
    <source>
        <strain evidence="1">JCA_2017</strain>
    </source>
</reference>
<comment type="caution">
    <text evidence="1">The sequence shown here is derived from an EMBL/GenBank/DDBJ whole genome shotgun (WGS) entry which is preliminary data.</text>
</comment>
<name>A0A371F668_MUCPR</name>
<dbReference type="EMBL" id="QJKJ01010427">
    <property type="protein sequence ID" value="RDX73735.1"/>
    <property type="molecule type" value="Genomic_DNA"/>
</dbReference>
<evidence type="ECO:0000313" key="1">
    <source>
        <dbReference type="EMBL" id="RDX73735.1"/>
    </source>
</evidence>
<accession>A0A371F668</accession>
<protein>
    <submittedName>
        <fullName evidence="1">Uncharacterized protein</fullName>
    </submittedName>
</protein>
<evidence type="ECO:0000313" key="2">
    <source>
        <dbReference type="Proteomes" id="UP000257109"/>
    </source>
</evidence>
<sequence>MLIVGKSVSRIDKTKKQLSESFAMKDMRAAK</sequence>
<organism evidence="1 2">
    <name type="scientific">Mucuna pruriens</name>
    <name type="common">Velvet bean</name>
    <name type="synonym">Dolichos pruriens</name>
    <dbReference type="NCBI Taxonomy" id="157652"/>
    <lineage>
        <taxon>Eukaryota</taxon>
        <taxon>Viridiplantae</taxon>
        <taxon>Streptophyta</taxon>
        <taxon>Embryophyta</taxon>
        <taxon>Tracheophyta</taxon>
        <taxon>Spermatophyta</taxon>
        <taxon>Magnoliopsida</taxon>
        <taxon>eudicotyledons</taxon>
        <taxon>Gunneridae</taxon>
        <taxon>Pentapetalae</taxon>
        <taxon>rosids</taxon>
        <taxon>fabids</taxon>
        <taxon>Fabales</taxon>
        <taxon>Fabaceae</taxon>
        <taxon>Papilionoideae</taxon>
        <taxon>50 kb inversion clade</taxon>
        <taxon>NPAAA clade</taxon>
        <taxon>indigoferoid/millettioid clade</taxon>
        <taxon>Phaseoleae</taxon>
        <taxon>Mucuna</taxon>
    </lineage>
</organism>
<feature type="non-terminal residue" evidence="1">
    <location>
        <position position="31"/>
    </location>
</feature>
<dbReference type="AlphaFoldDB" id="A0A371F668"/>
<dbReference type="Proteomes" id="UP000257109">
    <property type="component" value="Unassembled WGS sequence"/>
</dbReference>
<keyword evidence="2" id="KW-1185">Reference proteome</keyword>
<gene>
    <name evidence="1" type="ORF">CR513_46614</name>
</gene>
<proteinExistence type="predicted"/>